<feature type="transmembrane region" description="Helical" evidence="1">
    <location>
        <begin position="69"/>
        <end position="89"/>
    </location>
</feature>
<dbReference type="InterPro" id="IPR046253">
    <property type="entry name" value="DUF6286"/>
</dbReference>
<keyword evidence="4" id="KW-1185">Reference proteome</keyword>
<evidence type="ECO:0000313" key="3">
    <source>
        <dbReference type="EMBL" id="MFC3849178.1"/>
    </source>
</evidence>
<evidence type="ECO:0000259" key="2">
    <source>
        <dbReference type="Pfam" id="PF19803"/>
    </source>
</evidence>
<accession>A0ABV7ZN45</accession>
<keyword evidence="1" id="KW-1133">Transmembrane helix</keyword>
<protein>
    <submittedName>
        <fullName evidence="3">DUF6286 domain-containing protein</fullName>
    </submittedName>
</protein>
<sequence>MTEDNGFRSAPIPLRAPAARPVAYLVALVLAAIGVMAGHDWLARMGAIERPELIAGFVDWLDAHGWDNVLLPASVLATLVGLVLLYVAVRPRRRTHVRASGRADQWLRPVDVGRLAARAARRCPGVFDATAIATERAVSVTIDAGGAADDDALMDKVRAAVDGELAAALGEVPTVKIRATRKTPEGGKKR</sequence>
<keyword evidence="1" id="KW-0812">Transmembrane</keyword>
<dbReference type="Pfam" id="PF19803">
    <property type="entry name" value="DUF6286"/>
    <property type="match status" value="1"/>
</dbReference>
<organism evidence="3 4">
    <name type="scientific">Corynebacterium hansenii</name>
    <dbReference type="NCBI Taxonomy" id="394964"/>
    <lineage>
        <taxon>Bacteria</taxon>
        <taxon>Bacillati</taxon>
        <taxon>Actinomycetota</taxon>
        <taxon>Actinomycetes</taxon>
        <taxon>Mycobacteriales</taxon>
        <taxon>Corynebacteriaceae</taxon>
        <taxon>Corynebacterium</taxon>
    </lineage>
</organism>
<gene>
    <name evidence="3" type="ORF">ACFORJ_03205</name>
</gene>
<evidence type="ECO:0000313" key="4">
    <source>
        <dbReference type="Proteomes" id="UP001595751"/>
    </source>
</evidence>
<keyword evidence="1" id="KW-0472">Membrane</keyword>
<dbReference type="EMBL" id="JBHRZN010000001">
    <property type="protein sequence ID" value="MFC3849178.1"/>
    <property type="molecule type" value="Genomic_DNA"/>
</dbReference>
<proteinExistence type="predicted"/>
<feature type="domain" description="DUF6286" evidence="2">
    <location>
        <begin position="79"/>
        <end position="178"/>
    </location>
</feature>
<dbReference type="Proteomes" id="UP001595751">
    <property type="component" value="Unassembled WGS sequence"/>
</dbReference>
<comment type="caution">
    <text evidence="3">The sequence shown here is derived from an EMBL/GenBank/DDBJ whole genome shotgun (WGS) entry which is preliminary data.</text>
</comment>
<reference evidence="4" key="1">
    <citation type="journal article" date="2019" name="Int. J. Syst. Evol. Microbiol.">
        <title>The Global Catalogue of Microorganisms (GCM) 10K type strain sequencing project: providing services to taxonomists for standard genome sequencing and annotation.</title>
        <authorList>
            <consortium name="The Broad Institute Genomics Platform"/>
            <consortium name="The Broad Institute Genome Sequencing Center for Infectious Disease"/>
            <person name="Wu L."/>
            <person name="Ma J."/>
        </authorList>
    </citation>
    <scope>NUCLEOTIDE SEQUENCE [LARGE SCALE GENOMIC DNA]</scope>
    <source>
        <strain evidence="4">CCUG 53252</strain>
    </source>
</reference>
<dbReference type="RefSeq" id="WP_290291154.1">
    <property type="nucleotide sequence ID" value="NZ_CP047211.1"/>
</dbReference>
<evidence type="ECO:0000256" key="1">
    <source>
        <dbReference type="SAM" id="Phobius"/>
    </source>
</evidence>
<feature type="transmembrane region" description="Helical" evidence="1">
    <location>
        <begin position="21"/>
        <end position="42"/>
    </location>
</feature>
<name>A0ABV7ZN45_9CORY</name>